<dbReference type="InterPro" id="IPR011990">
    <property type="entry name" value="TPR-like_helical_dom_sf"/>
</dbReference>
<dbReference type="InterPro" id="IPR014562">
    <property type="entry name" value="UCP030959_TPR_rpt-cont"/>
</dbReference>
<accession>A0A370XDD2</accession>
<dbReference type="SUPFAM" id="SSF48452">
    <property type="entry name" value="TPR-like"/>
    <property type="match status" value="1"/>
</dbReference>
<sequence>MSFVFLLSLALQIACAVHVVRSGRPLYWIWLILIGSYLAVLVYVVIAVIPDLRHNPGGRRVASKAMNVIDPQRRRRELMQQLELSNTVDNRRRLAGECLQQGDYANAQELYQELLTGMYATDPDFMLGLAQAQAGNERYADARRTLDALMNANPNYKSSEGHLLYARCLEELGETEAALEEYRVLADSYPGEEGRFRYGRLLGRNQRLDEARNVLQGQLKRAKLMPGYYRRKERTWLKAAQLELSRLGQP</sequence>
<dbReference type="Gene3D" id="1.25.40.10">
    <property type="entry name" value="Tetratricopeptide repeat domain"/>
    <property type="match status" value="1"/>
</dbReference>
<keyword evidence="3" id="KW-1185">Reference proteome</keyword>
<dbReference type="OrthoDB" id="7559170at2"/>
<proteinExistence type="predicted"/>
<name>A0A370XDD2_9GAMM</name>
<evidence type="ECO:0000313" key="3">
    <source>
        <dbReference type="Proteomes" id="UP000255334"/>
    </source>
</evidence>
<keyword evidence="1" id="KW-0472">Membrane</keyword>
<protein>
    <submittedName>
        <fullName evidence="2">Uncharacterized protein</fullName>
    </submittedName>
</protein>
<keyword evidence="1" id="KW-1133">Transmembrane helix</keyword>
<dbReference type="Pfam" id="PF13174">
    <property type="entry name" value="TPR_6"/>
    <property type="match status" value="1"/>
</dbReference>
<organism evidence="2 3">
    <name type="scientific">Dyella psychrodurans</name>
    <dbReference type="NCBI Taxonomy" id="1927960"/>
    <lineage>
        <taxon>Bacteria</taxon>
        <taxon>Pseudomonadati</taxon>
        <taxon>Pseudomonadota</taxon>
        <taxon>Gammaproteobacteria</taxon>
        <taxon>Lysobacterales</taxon>
        <taxon>Rhodanobacteraceae</taxon>
        <taxon>Dyella</taxon>
    </lineage>
</organism>
<dbReference type="PIRSF" id="PIRSF030959">
    <property type="entry name" value="UCP030959"/>
    <property type="match status" value="1"/>
</dbReference>
<dbReference type="AlphaFoldDB" id="A0A370XDD2"/>
<comment type="caution">
    <text evidence="2">The sequence shown here is derived from an EMBL/GenBank/DDBJ whole genome shotgun (WGS) entry which is preliminary data.</text>
</comment>
<gene>
    <name evidence="2" type="ORF">DWU99_03170</name>
</gene>
<dbReference type="RefSeq" id="WP_115476528.1">
    <property type="nucleotide sequence ID" value="NZ_QRBF01000001.1"/>
</dbReference>
<keyword evidence="1" id="KW-0812">Transmembrane</keyword>
<dbReference type="EMBL" id="QRBF01000001">
    <property type="protein sequence ID" value="RDS86277.1"/>
    <property type="molecule type" value="Genomic_DNA"/>
</dbReference>
<evidence type="ECO:0000313" key="2">
    <source>
        <dbReference type="EMBL" id="RDS86277.1"/>
    </source>
</evidence>
<dbReference type="Proteomes" id="UP000255334">
    <property type="component" value="Unassembled WGS sequence"/>
</dbReference>
<dbReference type="Pfam" id="PF14559">
    <property type="entry name" value="TPR_19"/>
    <property type="match status" value="1"/>
</dbReference>
<reference evidence="2 3" key="1">
    <citation type="submission" date="2018-07" db="EMBL/GenBank/DDBJ databases">
        <title>Dyella monticola sp. nov. and Dyella psychrodurans sp. nov. isolated from monsoon evergreen broad-leaved forest soil of Dinghu Mountain, China.</title>
        <authorList>
            <person name="Gao Z."/>
            <person name="Qiu L."/>
        </authorList>
    </citation>
    <scope>NUCLEOTIDE SEQUENCE [LARGE SCALE GENOMIC DNA]</scope>
    <source>
        <strain evidence="2 3">4MSK11</strain>
    </source>
</reference>
<evidence type="ECO:0000256" key="1">
    <source>
        <dbReference type="SAM" id="Phobius"/>
    </source>
</evidence>
<dbReference type="InterPro" id="IPR019734">
    <property type="entry name" value="TPR_rpt"/>
</dbReference>
<feature type="transmembrane region" description="Helical" evidence="1">
    <location>
        <begin position="26"/>
        <end position="49"/>
    </location>
</feature>